<dbReference type="PANTHER" id="PTHR18034">
    <property type="entry name" value="CELL CYCLE CONTROL PROTEIN CWF22-RELATED"/>
    <property type="match status" value="1"/>
</dbReference>
<dbReference type="SUPFAM" id="SSF48371">
    <property type="entry name" value="ARM repeat"/>
    <property type="match status" value="1"/>
</dbReference>
<accession>A0ABQ8Y5Y2</accession>
<protein>
    <submittedName>
        <fullName evidence="2">Pre-mRNA-splicing factor cwc22</fullName>
    </submittedName>
</protein>
<evidence type="ECO:0000256" key="1">
    <source>
        <dbReference type="SAM" id="MobiDB-lite"/>
    </source>
</evidence>
<keyword evidence="3" id="KW-1185">Reference proteome</keyword>
<gene>
    <name evidence="2" type="ORF">M0813_24575</name>
</gene>
<feature type="compositionally biased region" description="Low complexity" evidence="1">
    <location>
        <begin position="129"/>
        <end position="157"/>
    </location>
</feature>
<feature type="region of interest" description="Disordered" evidence="1">
    <location>
        <begin position="85"/>
        <end position="190"/>
    </location>
</feature>
<evidence type="ECO:0000313" key="3">
    <source>
        <dbReference type="Proteomes" id="UP001150062"/>
    </source>
</evidence>
<organism evidence="2 3">
    <name type="scientific">Anaeramoeba flamelloides</name>
    <dbReference type="NCBI Taxonomy" id="1746091"/>
    <lineage>
        <taxon>Eukaryota</taxon>
        <taxon>Metamonada</taxon>
        <taxon>Anaeramoebidae</taxon>
        <taxon>Anaeramoeba</taxon>
    </lineage>
</organism>
<proteinExistence type="predicted"/>
<reference evidence="2" key="1">
    <citation type="submission" date="2022-08" db="EMBL/GenBank/DDBJ databases">
        <title>Novel sulfate-reducing endosymbionts in the free-living metamonad Anaeramoeba.</title>
        <authorList>
            <person name="Jerlstrom-Hultqvist J."/>
            <person name="Cepicka I."/>
            <person name="Gallot-Lavallee L."/>
            <person name="Salas-Leiva D."/>
            <person name="Curtis B.A."/>
            <person name="Zahonova K."/>
            <person name="Pipaliya S."/>
            <person name="Dacks J."/>
            <person name="Roger A.J."/>
        </authorList>
    </citation>
    <scope>NUCLEOTIDE SEQUENCE</scope>
    <source>
        <strain evidence="2">Schooner1</strain>
    </source>
</reference>
<feature type="compositionally biased region" description="Basic and acidic residues" evidence="1">
    <location>
        <begin position="163"/>
        <end position="190"/>
    </location>
</feature>
<feature type="compositionally biased region" description="Basic residues" evidence="1">
    <location>
        <begin position="1"/>
        <end position="10"/>
    </location>
</feature>
<comment type="caution">
    <text evidence="2">The sequence shown here is derived from an EMBL/GenBank/DDBJ whole genome shotgun (WGS) entry which is preliminary data.</text>
</comment>
<dbReference type="Gene3D" id="1.25.40.180">
    <property type="match status" value="1"/>
</dbReference>
<evidence type="ECO:0000313" key="2">
    <source>
        <dbReference type="EMBL" id="KAJ6240232.1"/>
    </source>
</evidence>
<sequence length="273" mass="31660">MTNTNPRKRKETPSNENGDQLPGFEIIGKSYDGKITEEQKNYIGSWLQKHKYESPTKDLLDSWNKQFSVDNSVLVQYLETYKKKIQSENESKENEKKKEDANVKVTEKENESEKGKEKEKEKETKEKQTSNSKSSSLSNSSSNSSSSSGSNSNSNSNSDEENETKKNQKKEAKQQRKQLKIEKKKMKEEQEKEEIKSMLNNGLYVPPWKLKKIQQEINDHQTKEYQRMMWDALNKSINGLINKLNVSNIKYIIVEIFSENLIRGSGIFIRSSK</sequence>
<feature type="region of interest" description="Disordered" evidence="1">
    <location>
        <begin position="1"/>
        <end position="25"/>
    </location>
</feature>
<feature type="compositionally biased region" description="Basic and acidic residues" evidence="1">
    <location>
        <begin position="85"/>
        <end position="128"/>
    </location>
</feature>
<dbReference type="EMBL" id="JAOAOG010000213">
    <property type="protein sequence ID" value="KAJ6240232.1"/>
    <property type="molecule type" value="Genomic_DNA"/>
</dbReference>
<name>A0ABQ8Y5Y2_9EUKA</name>
<dbReference type="InterPro" id="IPR050781">
    <property type="entry name" value="CWC22_splicing_factor"/>
</dbReference>
<dbReference type="Proteomes" id="UP001150062">
    <property type="component" value="Unassembled WGS sequence"/>
</dbReference>
<dbReference type="InterPro" id="IPR016024">
    <property type="entry name" value="ARM-type_fold"/>
</dbReference>